<keyword evidence="2" id="KW-0678">Repressor</keyword>
<organism evidence="3 4">
    <name type="scientific">Neisseria dumasiana</name>
    <dbReference type="NCBI Taxonomy" id="1931275"/>
    <lineage>
        <taxon>Bacteria</taxon>
        <taxon>Pseudomonadati</taxon>
        <taxon>Pseudomonadota</taxon>
        <taxon>Betaproteobacteria</taxon>
        <taxon>Neisseriales</taxon>
        <taxon>Neisseriaceae</taxon>
        <taxon>Neisseria</taxon>
    </lineage>
</organism>
<dbReference type="PANTHER" id="PTHR21043:SF0">
    <property type="entry name" value="MITOCHONDRIAL ASSEMBLY OF RIBOSOMAL LARGE SUBUNIT PROTEIN 1"/>
    <property type="match status" value="1"/>
</dbReference>
<dbReference type="NCBIfam" id="TIGR00090">
    <property type="entry name" value="rsfS_iojap_ybeB"/>
    <property type="match status" value="1"/>
</dbReference>
<gene>
    <name evidence="2" type="primary">rsfS</name>
    <name evidence="3" type="ORF">BV912_01125</name>
</gene>
<evidence type="ECO:0000313" key="3">
    <source>
        <dbReference type="EMBL" id="OSI25012.1"/>
    </source>
</evidence>
<comment type="function">
    <text evidence="2">Functions as a ribosomal silencing factor. Interacts with ribosomal protein uL14 (rplN), blocking formation of intersubunit bridge B8. Prevents association of the 30S and 50S ribosomal subunits and the formation of functional ribosomes, thus repressing translation.</text>
</comment>
<dbReference type="AlphaFoldDB" id="A0A1X3DKU7"/>
<dbReference type="STRING" id="1931275.BV914_01655"/>
<dbReference type="GO" id="GO:0042256">
    <property type="term" value="P:cytosolic ribosome assembly"/>
    <property type="evidence" value="ECO:0007669"/>
    <property type="project" value="UniProtKB-UniRule"/>
</dbReference>
<accession>A0A1X3DKU7</accession>
<dbReference type="OrthoDB" id="9793681at2"/>
<dbReference type="GO" id="GO:0017148">
    <property type="term" value="P:negative regulation of translation"/>
    <property type="evidence" value="ECO:0007669"/>
    <property type="project" value="UniProtKB-UniRule"/>
</dbReference>
<dbReference type="Pfam" id="PF02410">
    <property type="entry name" value="RsfS"/>
    <property type="match status" value="1"/>
</dbReference>
<comment type="similarity">
    <text evidence="1 2">Belongs to the Iojap/RsfS family.</text>
</comment>
<reference evidence="4" key="1">
    <citation type="submission" date="2017-01" db="EMBL/GenBank/DDBJ databases">
        <authorList>
            <person name="Mah S.A."/>
            <person name="Swanson W.J."/>
            <person name="Moy G.W."/>
            <person name="Vacquier V.D."/>
        </authorList>
    </citation>
    <scope>NUCLEOTIDE SEQUENCE [LARGE SCALE GENOMIC DNA]</scope>
    <source>
        <strain evidence="4">124861</strain>
    </source>
</reference>
<comment type="subunit">
    <text evidence="2">Interacts with ribosomal protein uL14 (rplN).</text>
</comment>
<evidence type="ECO:0000313" key="4">
    <source>
        <dbReference type="Proteomes" id="UP000193303"/>
    </source>
</evidence>
<dbReference type="HAMAP" id="MF_01477">
    <property type="entry name" value="Iojap_RsfS"/>
    <property type="match status" value="1"/>
</dbReference>
<proteinExistence type="inferred from homology"/>
<sequence>MNEQELQDLQKMVDIAVNALEDIKGKDIAVLETQEKTSLFARMIIASGDSNRQVKALANNVAVDLKEAGFEIIGSEGQDSGEWALVDAGDLVVHVMLPAVRDFYDIDTLWGGEKPSFHAGAQKPWHAADN</sequence>
<dbReference type="GO" id="GO:0043023">
    <property type="term" value="F:ribosomal large subunit binding"/>
    <property type="evidence" value="ECO:0007669"/>
    <property type="project" value="TreeGrafter"/>
</dbReference>
<dbReference type="InterPro" id="IPR043519">
    <property type="entry name" value="NT_sf"/>
</dbReference>
<evidence type="ECO:0000256" key="1">
    <source>
        <dbReference type="ARBA" id="ARBA00010574"/>
    </source>
</evidence>
<comment type="caution">
    <text evidence="3">The sequence shown here is derived from an EMBL/GenBank/DDBJ whole genome shotgun (WGS) entry which is preliminary data.</text>
</comment>
<comment type="subcellular location">
    <subcellularLocation>
        <location evidence="2">Cytoplasm</location>
    </subcellularLocation>
</comment>
<dbReference type="RefSeq" id="WP_054599132.1">
    <property type="nucleotide sequence ID" value="NZ_MTAA01000003.1"/>
</dbReference>
<keyword evidence="2" id="KW-0810">Translation regulation</keyword>
<dbReference type="GO" id="GO:0005737">
    <property type="term" value="C:cytoplasm"/>
    <property type="evidence" value="ECO:0007669"/>
    <property type="project" value="UniProtKB-SubCell"/>
</dbReference>
<dbReference type="Gene3D" id="3.30.460.10">
    <property type="entry name" value="Beta Polymerase, domain 2"/>
    <property type="match status" value="1"/>
</dbReference>
<name>A0A1X3DKU7_9NEIS</name>
<protein>
    <recommendedName>
        <fullName evidence="2">Ribosomal silencing factor RsfS</fullName>
    </recommendedName>
</protein>
<keyword evidence="2" id="KW-0963">Cytoplasm</keyword>
<dbReference type="InterPro" id="IPR004394">
    <property type="entry name" value="Iojap/RsfS/C7orf30"/>
</dbReference>
<dbReference type="Proteomes" id="UP000193303">
    <property type="component" value="Unassembled WGS sequence"/>
</dbReference>
<evidence type="ECO:0000256" key="2">
    <source>
        <dbReference type="HAMAP-Rule" id="MF_01477"/>
    </source>
</evidence>
<dbReference type="PANTHER" id="PTHR21043">
    <property type="entry name" value="IOJAP SUPERFAMILY ORTHOLOG"/>
    <property type="match status" value="1"/>
</dbReference>
<dbReference type="EMBL" id="MTAB01000002">
    <property type="protein sequence ID" value="OSI25012.1"/>
    <property type="molecule type" value="Genomic_DNA"/>
</dbReference>
<dbReference type="FunFam" id="3.30.460.10:FF:000045">
    <property type="entry name" value="Ribosomal silencing factor RsfS"/>
    <property type="match status" value="1"/>
</dbReference>
<dbReference type="GO" id="GO:0090071">
    <property type="term" value="P:negative regulation of ribosome biogenesis"/>
    <property type="evidence" value="ECO:0007669"/>
    <property type="project" value="UniProtKB-UniRule"/>
</dbReference>
<dbReference type="SUPFAM" id="SSF81301">
    <property type="entry name" value="Nucleotidyltransferase"/>
    <property type="match status" value="1"/>
</dbReference>